<dbReference type="SUPFAM" id="SSF52540">
    <property type="entry name" value="P-loop containing nucleoside triphosphate hydrolases"/>
    <property type="match status" value="1"/>
</dbReference>
<dbReference type="KEGG" id="mflg:ABS361_07290"/>
<dbReference type="EMBL" id="CP158568">
    <property type="protein sequence ID" value="XBY46031.1"/>
    <property type="molecule type" value="Genomic_DNA"/>
</dbReference>
<dbReference type="RefSeq" id="WP_407051127.1">
    <property type="nucleotide sequence ID" value="NZ_CP158568.1"/>
</dbReference>
<dbReference type="GO" id="GO:0006270">
    <property type="term" value="P:DNA replication initiation"/>
    <property type="evidence" value="ECO:0007669"/>
    <property type="project" value="TreeGrafter"/>
</dbReference>
<dbReference type="PANTHER" id="PTHR30050">
    <property type="entry name" value="CHROMOSOMAL REPLICATION INITIATOR PROTEIN DNAA"/>
    <property type="match status" value="1"/>
</dbReference>
<name>A0AAU7XE42_9HYPH</name>
<evidence type="ECO:0008006" key="2">
    <source>
        <dbReference type="Google" id="ProtNLM"/>
    </source>
</evidence>
<protein>
    <recommendedName>
        <fullName evidence="2">Chromosomal replication initiator protein DnaA domain-containing protein</fullName>
    </recommendedName>
</protein>
<evidence type="ECO:0000313" key="1">
    <source>
        <dbReference type="EMBL" id="XBY46031.1"/>
    </source>
</evidence>
<dbReference type="PANTHER" id="PTHR30050:SF5">
    <property type="entry name" value="DNAA REGULATORY INACTIVATOR HDA"/>
    <property type="match status" value="1"/>
</dbReference>
<dbReference type="Gene3D" id="3.40.50.300">
    <property type="entry name" value="P-loop containing nucleotide triphosphate hydrolases"/>
    <property type="match status" value="1"/>
</dbReference>
<sequence>MPETPRQIPLDLGHASRRGRDDFVVGASNRAAFDWVLRWPDWPAPVVLIVGPTGAGKSHLVQIFAEASGALVVAAADLDGQGVAAVRSDRPVVVEDLGPGVPERALFHLLNAAREAGVQVLLTARDEPAAWGVALPDLASRLRAATPVHVGEPDDALLEAVLAKLFTDRQTIVDPQVIAYLSLRIERSYAAAAAIVEALDREALALKSPITRAVAAQVLRRSGGREPLLPGIGDEDPSGDDAD</sequence>
<dbReference type="InterPro" id="IPR027417">
    <property type="entry name" value="P-loop_NTPase"/>
</dbReference>
<dbReference type="Gene3D" id="1.10.8.60">
    <property type="match status" value="1"/>
</dbReference>
<proteinExistence type="predicted"/>
<dbReference type="GO" id="GO:0003688">
    <property type="term" value="F:DNA replication origin binding"/>
    <property type="evidence" value="ECO:0007669"/>
    <property type="project" value="TreeGrafter"/>
</dbReference>
<accession>A0AAU7XE42</accession>
<dbReference type="GO" id="GO:0005886">
    <property type="term" value="C:plasma membrane"/>
    <property type="evidence" value="ECO:0007669"/>
    <property type="project" value="TreeGrafter"/>
</dbReference>
<dbReference type="AlphaFoldDB" id="A0AAU7XE42"/>
<gene>
    <name evidence="1" type="ORF">ABS361_07290</name>
</gene>
<organism evidence="1">
    <name type="scientific">Methyloraptor flagellatus</name>
    <dbReference type="NCBI Taxonomy" id="3162530"/>
    <lineage>
        <taxon>Bacteria</taxon>
        <taxon>Pseudomonadati</taxon>
        <taxon>Pseudomonadota</taxon>
        <taxon>Alphaproteobacteria</taxon>
        <taxon>Hyphomicrobiales</taxon>
        <taxon>Ancalomicrobiaceae</taxon>
        <taxon>Methyloraptor</taxon>
    </lineage>
</organism>
<reference evidence="1" key="1">
    <citation type="submission" date="2024-06" db="EMBL/GenBank/DDBJ databases">
        <title>Methylostella associata gen. nov., sp. nov., a novel Ancalomicrobiaceae-affiliated facultatively methylotrophic bacteria that feed on methanotrophs of the genus Methylococcus.</title>
        <authorList>
            <person name="Saltykova V."/>
            <person name="Danilova O.V."/>
            <person name="Oshkin I.Y."/>
            <person name="Belova S.E."/>
            <person name="Pimenov N.V."/>
            <person name="Dedysh S.N."/>
        </authorList>
    </citation>
    <scope>NUCLEOTIDE SEQUENCE</scope>
    <source>
        <strain evidence="1">S20</strain>
    </source>
</reference>